<accession>A0A7G9L7G4</accession>
<evidence type="ECO:0000313" key="2">
    <source>
        <dbReference type="EMBL" id="QNM84563.1"/>
    </source>
</evidence>
<reference evidence="2 3" key="1">
    <citation type="submission" date="2020-08" db="EMBL/GenBank/DDBJ databases">
        <title>Polaribacter sp. L12M9 isolated from gut of the Korean scallop.</title>
        <authorList>
            <person name="Jeong Y.S."/>
        </authorList>
    </citation>
    <scope>NUCLEOTIDE SEQUENCE [LARGE SCALE GENOMIC DNA]</scope>
    <source>
        <strain evidence="2 3">L12M9</strain>
    </source>
</reference>
<feature type="coiled-coil region" evidence="1">
    <location>
        <begin position="235"/>
        <end position="262"/>
    </location>
</feature>
<dbReference type="RefSeq" id="WP_187481493.1">
    <property type="nucleotide sequence ID" value="NZ_CP060695.1"/>
</dbReference>
<dbReference type="EMBL" id="CP060695">
    <property type="protein sequence ID" value="QNM84563.1"/>
    <property type="molecule type" value="Genomic_DNA"/>
</dbReference>
<keyword evidence="1" id="KW-0175">Coiled coil</keyword>
<name>A0A7G9L7G4_9FLAO</name>
<dbReference type="Proteomes" id="UP000515808">
    <property type="component" value="Chromosome"/>
</dbReference>
<dbReference type="KEGG" id="ppec:H9W90_10180"/>
<proteinExistence type="predicted"/>
<keyword evidence="3" id="KW-1185">Reference proteome</keyword>
<sequence length="562" mass="62536">MKQILTTTLLFTIIMSAQNSFSQSACDNANGNITVVQGDRAFTSLKNFRKQLDLAEKASAAGELLKMQNNLKNAERYIGFLLKKEPNANISAECSRLKALSGASKSLANNKQDFAKANYNFTFFIDNYYNFAGGMFENARFATQNKVFDDVVNFDRKKMLSQMSAAENAGKLDSQGKQLKDKLENLETTLTTYQIPANLYKMLDEVNNSDGVKKSKMSKRVLKVVRGFAAIGGDNATLNEIKDSAERQLADAEEELAAVYTGEFHKEHMNEIVFTKVPYKPGNEASVEINPIFEPGDAIYATMYLSAPIIDAIGDPNALSASGNPMGAGASLIVKDPTSGLTLDRFSPIDEGGYKKTMFLIYPAWNTSETTYQFVLVPNLKTNLKNDIKHENITPVQMARGMGKETPRKKTWQVSTNVISLKTGVVTYKGSFTMNLSKGKGPKYYTEVENKQFEAFIEANELPKAAYRNAGLEAILLKVMNKNGYKEKYTKTIMRSQWRVFSPPYKQKYREISAAFPYKTAEGKCGFHEYSFRAYPTGSGWGTPAQYGGAIARERVSCKKVN</sequence>
<gene>
    <name evidence="2" type="ORF">H9W90_10180</name>
</gene>
<evidence type="ECO:0000313" key="3">
    <source>
        <dbReference type="Proteomes" id="UP000515808"/>
    </source>
</evidence>
<evidence type="ECO:0000256" key="1">
    <source>
        <dbReference type="SAM" id="Coils"/>
    </source>
</evidence>
<protein>
    <submittedName>
        <fullName evidence="2">Uncharacterized protein</fullName>
    </submittedName>
</protein>
<organism evidence="2 3">
    <name type="scientific">Polaribacter pectinis</name>
    <dbReference type="NCBI Taxonomy" id="2738844"/>
    <lineage>
        <taxon>Bacteria</taxon>
        <taxon>Pseudomonadati</taxon>
        <taxon>Bacteroidota</taxon>
        <taxon>Flavobacteriia</taxon>
        <taxon>Flavobacteriales</taxon>
        <taxon>Flavobacteriaceae</taxon>
    </lineage>
</organism>
<dbReference type="AlphaFoldDB" id="A0A7G9L7G4"/>